<reference evidence="1" key="1">
    <citation type="submission" date="2018-05" db="EMBL/GenBank/DDBJ databases">
        <authorList>
            <person name="Lanie J.A."/>
            <person name="Ng W.-L."/>
            <person name="Kazmierczak K.M."/>
            <person name="Andrzejewski T.M."/>
            <person name="Davidsen T.M."/>
            <person name="Wayne K.J."/>
            <person name="Tettelin H."/>
            <person name="Glass J.I."/>
            <person name="Rusch D."/>
            <person name="Podicherti R."/>
            <person name="Tsui H.-C.T."/>
            <person name="Winkler M.E."/>
        </authorList>
    </citation>
    <scope>NUCLEOTIDE SEQUENCE</scope>
</reference>
<evidence type="ECO:0000313" key="1">
    <source>
        <dbReference type="EMBL" id="SVD44907.1"/>
    </source>
</evidence>
<dbReference type="AlphaFoldDB" id="A0A382VEJ9"/>
<protein>
    <submittedName>
        <fullName evidence="1">Uncharacterized protein</fullName>
    </submittedName>
</protein>
<name>A0A382VEJ9_9ZZZZ</name>
<dbReference type="SUPFAM" id="SSF69255">
    <property type="entry name" value="gp5 N-terminal domain-like"/>
    <property type="match status" value="1"/>
</dbReference>
<gene>
    <name evidence="1" type="ORF">METZ01_LOCUS397761</name>
</gene>
<organism evidence="1">
    <name type="scientific">marine metagenome</name>
    <dbReference type="NCBI Taxonomy" id="408172"/>
    <lineage>
        <taxon>unclassified sequences</taxon>
        <taxon>metagenomes</taxon>
        <taxon>ecological metagenomes</taxon>
    </lineage>
</organism>
<accession>A0A382VEJ9</accession>
<sequence length="29" mass="3306">MAEQYFMGLDGFIWFVGVVENRNDPAELG</sequence>
<dbReference type="EMBL" id="UINC01151353">
    <property type="protein sequence ID" value="SVD44907.1"/>
    <property type="molecule type" value="Genomic_DNA"/>
</dbReference>
<proteinExistence type="predicted"/>
<feature type="non-terminal residue" evidence="1">
    <location>
        <position position="29"/>
    </location>
</feature>